<dbReference type="InterPro" id="IPR036250">
    <property type="entry name" value="AcylCo_DH-like_C"/>
</dbReference>
<dbReference type="STRING" id="1470434.AZF00_05300"/>
<evidence type="ECO:0000256" key="5">
    <source>
        <dbReference type="ARBA" id="ARBA00023002"/>
    </source>
</evidence>
<dbReference type="GO" id="GO:0003995">
    <property type="term" value="F:acyl-CoA dehydrogenase activity"/>
    <property type="evidence" value="ECO:0007669"/>
    <property type="project" value="TreeGrafter"/>
</dbReference>
<evidence type="ECO:0000256" key="1">
    <source>
        <dbReference type="ARBA" id="ARBA00001974"/>
    </source>
</evidence>
<feature type="domain" description="Acyl-CoA dehydrogenase/oxidase N-terminal" evidence="7">
    <location>
        <begin position="6"/>
        <end position="118"/>
    </location>
</feature>
<comment type="similarity">
    <text evidence="2">Belongs to the acyl-CoA dehydrogenase family.</text>
</comment>
<dbReference type="InterPro" id="IPR009075">
    <property type="entry name" value="AcylCo_DH/oxidase_C"/>
</dbReference>
<dbReference type="EMBL" id="CP014544">
    <property type="protein sequence ID" value="AMO67748.1"/>
    <property type="molecule type" value="Genomic_DNA"/>
</dbReference>
<dbReference type="PANTHER" id="PTHR43884">
    <property type="entry name" value="ACYL-COA DEHYDROGENASE"/>
    <property type="match status" value="1"/>
</dbReference>
<feature type="domain" description="Acyl-CoA dehydrogenase/oxidase C-terminal" evidence="6">
    <location>
        <begin position="192"/>
        <end position="334"/>
    </location>
</feature>
<dbReference type="KEGG" id="zal:AZF00_05300"/>
<dbReference type="InterPro" id="IPR009100">
    <property type="entry name" value="AcylCoA_DH/oxidase_NM_dom_sf"/>
</dbReference>
<evidence type="ECO:0000256" key="4">
    <source>
        <dbReference type="ARBA" id="ARBA00022827"/>
    </source>
</evidence>
<dbReference type="PANTHER" id="PTHR43884:SF20">
    <property type="entry name" value="ACYL-COA DEHYDROGENASE FADE28"/>
    <property type="match status" value="1"/>
</dbReference>
<comment type="cofactor">
    <cofactor evidence="1">
        <name>FAD</name>
        <dbReference type="ChEBI" id="CHEBI:57692"/>
    </cofactor>
</comment>
<dbReference type="InterPro" id="IPR037069">
    <property type="entry name" value="AcylCoA_DH/ox_N_sf"/>
</dbReference>
<reference evidence="8 9" key="1">
    <citation type="submission" date="2015-12" db="EMBL/GenBank/DDBJ databases">
        <authorList>
            <person name="Shamseldin A."/>
            <person name="Moawad H."/>
            <person name="Abd El-Rahim W.M."/>
            <person name="Sadowsky M.J."/>
        </authorList>
    </citation>
    <scope>NUCLEOTIDE SEQUENCE [LARGE SCALE GENOMIC DNA]</scope>
    <source>
        <strain evidence="8 9">SM2</strain>
    </source>
</reference>
<proteinExistence type="inferred from homology"/>
<gene>
    <name evidence="8" type="ORF">AZF00_05300</name>
</gene>
<sequence>MDFTFSEDQLLFQESVKDFLINEVTPETIRAAWQTDTGRSDGLWQQFVELGLTGITVPEAFGGLGMNELDFVLLAQEAGYVALSEPLVHSALVAVPTILQLGNSEFSAQWLPKIAAGEAKVVVGLALNALVEDAHIADLLILEKDGALYAVTPAQANLRYNESIDLGRKLFAVEFDVAAATKLADGEAAQQIINGALNRGALAAAAQALGATQRMIDISVQYTSERKQFGVAIGTFQAVKHHMANIAYKLEYAKTPVYRAAYALANDLSSAGRNVSHAKIVACEVADLAAKNSIQVHGAMGYTWEMDLHIFMKRAWALNSSYGTAGFHKQRLAAYVFGDDALLGAGNTFAA</sequence>
<protein>
    <submittedName>
        <fullName evidence="8">Acyl-CoA dehydrogenase</fullName>
    </submittedName>
</protein>
<dbReference type="Pfam" id="PF00441">
    <property type="entry name" value="Acyl-CoA_dh_1"/>
    <property type="match status" value="1"/>
</dbReference>
<dbReference type="SUPFAM" id="SSF47203">
    <property type="entry name" value="Acyl-CoA dehydrogenase C-terminal domain-like"/>
    <property type="match status" value="1"/>
</dbReference>
<dbReference type="GO" id="GO:0050660">
    <property type="term" value="F:flavin adenine dinucleotide binding"/>
    <property type="evidence" value="ECO:0007669"/>
    <property type="project" value="InterPro"/>
</dbReference>
<dbReference type="InterPro" id="IPR013786">
    <property type="entry name" value="AcylCoA_DH/ox_N"/>
</dbReference>
<organism evidence="8 9">
    <name type="scientific">Zhongshania aliphaticivorans</name>
    <dbReference type="NCBI Taxonomy" id="1470434"/>
    <lineage>
        <taxon>Bacteria</taxon>
        <taxon>Pseudomonadati</taxon>
        <taxon>Pseudomonadota</taxon>
        <taxon>Gammaproteobacteria</taxon>
        <taxon>Cellvibrionales</taxon>
        <taxon>Spongiibacteraceae</taxon>
        <taxon>Zhongshania</taxon>
    </lineage>
</organism>
<name>A0A127M3F4_9GAMM</name>
<evidence type="ECO:0000256" key="2">
    <source>
        <dbReference type="ARBA" id="ARBA00009347"/>
    </source>
</evidence>
<evidence type="ECO:0000313" key="9">
    <source>
        <dbReference type="Proteomes" id="UP000074119"/>
    </source>
</evidence>
<dbReference type="Proteomes" id="UP000074119">
    <property type="component" value="Chromosome"/>
</dbReference>
<keyword evidence="3" id="KW-0285">Flavoprotein</keyword>
<evidence type="ECO:0000256" key="3">
    <source>
        <dbReference type="ARBA" id="ARBA00022630"/>
    </source>
</evidence>
<keyword evidence="4" id="KW-0274">FAD</keyword>
<evidence type="ECO:0000313" key="8">
    <source>
        <dbReference type="EMBL" id="AMO67748.1"/>
    </source>
</evidence>
<dbReference type="Gene3D" id="1.20.140.10">
    <property type="entry name" value="Butyryl-CoA Dehydrogenase, subunit A, domain 3"/>
    <property type="match status" value="1"/>
</dbReference>
<evidence type="ECO:0000259" key="6">
    <source>
        <dbReference type="Pfam" id="PF00441"/>
    </source>
</evidence>
<dbReference type="Pfam" id="PF02771">
    <property type="entry name" value="Acyl-CoA_dh_N"/>
    <property type="match status" value="1"/>
</dbReference>
<accession>A0A127M3F4</accession>
<dbReference type="SUPFAM" id="SSF56645">
    <property type="entry name" value="Acyl-CoA dehydrogenase NM domain-like"/>
    <property type="match status" value="1"/>
</dbReference>
<dbReference type="Gene3D" id="1.10.540.10">
    <property type="entry name" value="Acyl-CoA dehydrogenase/oxidase, N-terminal domain"/>
    <property type="match status" value="1"/>
</dbReference>
<evidence type="ECO:0000259" key="7">
    <source>
        <dbReference type="Pfam" id="PF02771"/>
    </source>
</evidence>
<dbReference type="RefSeq" id="WP_008246535.1">
    <property type="nucleotide sequence ID" value="NZ_CP014544.1"/>
</dbReference>
<keyword evidence="5" id="KW-0560">Oxidoreductase</keyword>
<dbReference type="AlphaFoldDB" id="A0A127M3F4"/>